<evidence type="ECO:0000313" key="3">
    <source>
        <dbReference type="Proteomes" id="UP000824998"/>
    </source>
</evidence>
<dbReference type="EMBL" id="MU251403">
    <property type="protein sequence ID" value="KAG9236618.1"/>
    <property type="molecule type" value="Genomic_DNA"/>
</dbReference>
<dbReference type="SUPFAM" id="SSF51735">
    <property type="entry name" value="NAD(P)-binding Rossmann-fold domains"/>
    <property type="match status" value="1"/>
</dbReference>
<keyword evidence="1" id="KW-0560">Oxidoreductase</keyword>
<dbReference type="OrthoDB" id="2898509at2759"/>
<comment type="caution">
    <text evidence="2">The sequence shown here is derived from an EMBL/GenBank/DDBJ whole genome shotgun (WGS) entry which is preliminary data.</text>
</comment>
<dbReference type="InterPro" id="IPR002347">
    <property type="entry name" value="SDR_fam"/>
</dbReference>
<dbReference type="Gene3D" id="3.40.50.720">
    <property type="entry name" value="NAD(P)-binding Rossmann-like Domain"/>
    <property type="match status" value="1"/>
</dbReference>
<gene>
    <name evidence="2" type="ORF">BJ875DRAFT_215235</name>
</gene>
<protein>
    <submittedName>
        <fullName evidence="2">Uncharacterized protein</fullName>
    </submittedName>
</protein>
<sequence>MVNIKDIRASNAQLKGSKEFSTPVAVFVGATSGIGMGTLKQFVKQTTSPKAYIVGRSKGAATPLLDELKTSNGSGTLIFLETEISLMKNVDQICDEIKAQENKVDLLFMSPGYLTFEGRNDSSEGLDIPHALRLYTRLRFVHNLLPLLESSSTPRVISILAGGKESSIDLTDLELRKSFDARTAMKLSTTQTTLAFEELANSHPSVAFIHKYPGFVNTGAVPRLLKASKGIWIVPATFIRLFVVPVLNLLAMTVDEAGERGLFLSTSAAFPPAEATAGMSGVPLPTGVEVAKDSEVKGLYLLGGNDESAAVTPGLAELRAQGGSKLVWESVLAVWERALQRSG</sequence>
<dbReference type="PANTHER" id="PTHR47534:SF3">
    <property type="entry name" value="ALCOHOL DEHYDROGENASE-LIKE C-TERMINAL DOMAIN-CONTAINING PROTEIN"/>
    <property type="match status" value="1"/>
</dbReference>
<reference evidence="2" key="1">
    <citation type="journal article" date="2021" name="IMA Fungus">
        <title>Genomic characterization of three marine fungi, including Emericellopsis atlantica sp. nov. with signatures of a generalist lifestyle and marine biomass degradation.</title>
        <authorList>
            <person name="Hagestad O.C."/>
            <person name="Hou L."/>
            <person name="Andersen J.H."/>
            <person name="Hansen E.H."/>
            <person name="Altermark B."/>
            <person name="Li C."/>
            <person name="Kuhnert E."/>
            <person name="Cox R.J."/>
            <person name="Crous P.W."/>
            <person name="Spatafora J.W."/>
            <person name="Lail K."/>
            <person name="Amirebrahimi M."/>
            <person name="Lipzen A."/>
            <person name="Pangilinan J."/>
            <person name="Andreopoulos W."/>
            <person name="Hayes R.D."/>
            <person name="Ng V."/>
            <person name="Grigoriev I.V."/>
            <person name="Jackson S.A."/>
            <person name="Sutton T.D.S."/>
            <person name="Dobson A.D.W."/>
            <person name="Rama T."/>
        </authorList>
    </citation>
    <scope>NUCLEOTIDE SEQUENCE</scope>
    <source>
        <strain evidence="2">TRa018bII</strain>
    </source>
</reference>
<dbReference type="InterPro" id="IPR052228">
    <property type="entry name" value="Sec_Metab_Biosynth_Oxidored"/>
</dbReference>
<evidence type="ECO:0000256" key="1">
    <source>
        <dbReference type="ARBA" id="ARBA00023002"/>
    </source>
</evidence>
<dbReference type="Pfam" id="PF00106">
    <property type="entry name" value="adh_short"/>
    <property type="match status" value="1"/>
</dbReference>
<dbReference type="AlphaFoldDB" id="A0A9P7YMR0"/>
<dbReference type="PANTHER" id="PTHR47534">
    <property type="entry name" value="YALI0E05731P"/>
    <property type="match status" value="1"/>
</dbReference>
<proteinExistence type="predicted"/>
<organism evidence="2 3">
    <name type="scientific">Amylocarpus encephaloides</name>
    <dbReference type="NCBI Taxonomy" id="45428"/>
    <lineage>
        <taxon>Eukaryota</taxon>
        <taxon>Fungi</taxon>
        <taxon>Dikarya</taxon>
        <taxon>Ascomycota</taxon>
        <taxon>Pezizomycotina</taxon>
        <taxon>Leotiomycetes</taxon>
        <taxon>Helotiales</taxon>
        <taxon>Helotiales incertae sedis</taxon>
        <taxon>Amylocarpus</taxon>
    </lineage>
</organism>
<dbReference type="InterPro" id="IPR036291">
    <property type="entry name" value="NAD(P)-bd_dom_sf"/>
</dbReference>
<dbReference type="Proteomes" id="UP000824998">
    <property type="component" value="Unassembled WGS sequence"/>
</dbReference>
<accession>A0A9P7YMR0</accession>
<dbReference type="GO" id="GO:0016491">
    <property type="term" value="F:oxidoreductase activity"/>
    <property type="evidence" value="ECO:0007669"/>
    <property type="project" value="UniProtKB-KW"/>
</dbReference>
<evidence type="ECO:0000313" key="2">
    <source>
        <dbReference type="EMBL" id="KAG9236618.1"/>
    </source>
</evidence>
<keyword evidence="3" id="KW-1185">Reference proteome</keyword>
<name>A0A9P7YMR0_9HELO</name>